<dbReference type="Proteomes" id="UP000825935">
    <property type="component" value="Chromosome 9"/>
</dbReference>
<protein>
    <recommendedName>
        <fullName evidence="3">protein-serine/threonine phosphatase</fullName>
        <ecNumber evidence="3">3.1.3.16</ecNumber>
    </recommendedName>
</protein>
<keyword evidence="6" id="KW-0460">Magnesium</keyword>
<dbReference type="AlphaFoldDB" id="A0A8T2UC70"/>
<dbReference type="GO" id="GO:0046872">
    <property type="term" value="F:metal ion binding"/>
    <property type="evidence" value="ECO:0007669"/>
    <property type="project" value="UniProtKB-KW"/>
</dbReference>
<dbReference type="PROSITE" id="PS51746">
    <property type="entry name" value="PPM_2"/>
    <property type="match status" value="1"/>
</dbReference>
<evidence type="ECO:0000313" key="12">
    <source>
        <dbReference type="Proteomes" id="UP000825935"/>
    </source>
</evidence>
<dbReference type="SMART" id="SM00332">
    <property type="entry name" value="PP2Cc"/>
    <property type="match status" value="1"/>
</dbReference>
<evidence type="ECO:0000256" key="5">
    <source>
        <dbReference type="ARBA" id="ARBA00022801"/>
    </source>
</evidence>
<feature type="region of interest" description="Disordered" evidence="9">
    <location>
        <begin position="346"/>
        <end position="371"/>
    </location>
</feature>
<dbReference type="PANTHER" id="PTHR13832:SF803">
    <property type="entry name" value="PROTEIN PHOSPHATASE 1G"/>
    <property type="match status" value="1"/>
</dbReference>
<evidence type="ECO:0000256" key="4">
    <source>
        <dbReference type="ARBA" id="ARBA00022723"/>
    </source>
</evidence>
<comment type="similarity">
    <text evidence="2">Belongs to the PP2C family.</text>
</comment>
<dbReference type="PANTHER" id="PTHR13832">
    <property type="entry name" value="PROTEIN PHOSPHATASE 2C"/>
    <property type="match status" value="1"/>
</dbReference>
<reference evidence="11" key="1">
    <citation type="submission" date="2021-08" db="EMBL/GenBank/DDBJ databases">
        <title>WGS assembly of Ceratopteris richardii.</title>
        <authorList>
            <person name="Marchant D.B."/>
            <person name="Chen G."/>
            <person name="Jenkins J."/>
            <person name="Shu S."/>
            <person name="Leebens-Mack J."/>
            <person name="Grimwood J."/>
            <person name="Schmutz J."/>
            <person name="Soltis P."/>
            <person name="Soltis D."/>
            <person name="Chen Z.-H."/>
        </authorList>
    </citation>
    <scope>NUCLEOTIDE SEQUENCE</scope>
    <source>
        <strain evidence="11">Whitten #5841</strain>
        <tissue evidence="11">Leaf</tissue>
    </source>
</reference>
<dbReference type="GO" id="GO:0004722">
    <property type="term" value="F:protein serine/threonine phosphatase activity"/>
    <property type="evidence" value="ECO:0007669"/>
    <property type="project" value="UniProtKB-EC"/>
</dbReference>
<dbReference type="SUPFAM" id="SSF81606">
    <property type="entry name" value="PP2C-like"/>
    <property type="match status" value="1"/>
</dbReference>
<keyword evidence="8" id="KW-0464">Manganese</keyword>
<evidence type="ECO:0000256" key="1">
    <source>
        <dbReference type="ARBA" id="ARBA00001936"/>
    </source>
</evidence>
<comment type="caution">
    <text evidence="11">The sequence shown here is derived from an EMBL/GenBank/DDBJ whole genome shotgun (WGS) entry which is preliminary data.</text>
</comment>
<evidence type="ECO:0000256" key="8">
    <source>
        <dbReference type="ARBA" id="ARBA00023211"/>
    </source>
</evidence>
<evidence type="ECO:0000256" key="7">
    <source>
        <dbReference type="ARBA" id="ARBA00022912"/>
    </source>
</evidence>
<keyword evidence="5" id="KW-0378">Hydrolase</keyword>
<gene>
    <name evidence="11" type="ORF">KP509_09G081500</name>
</gene>
<evidence type="ECO:0000256" key="2">
    <source>
        <dbReference type="ARBA" id="ARBA00006702"/>
    </source>
</evidence>
<feature type="domain" description="PPM-type phosphatase" evidence="10">
    <location>
        <begin position="145"/>
        <end position="544"/>
    </location>
</feature>
<dbReference type="InterPro" id="IPR001932">
    <property type="entry name" value="PPM-type_phosphatase-like_dom"/>
</dbReference>
<sequence length="557" mass="60925">MGSKQEVEELSVSFFKIGPVPFQGGGDDLHTQRTDIDEGAILTGDSESHPALSCSRRGASFSCLSGAAIGANATLPNTEMGNGILSNDILPGIDSPRSFRPVAKSSSFSTIEALMSSPPDPTALPEHVAMSSSSAASVHVEMEGPLASPDAQTAGGAAGEDRIQVVCSESGGWLFCAIYDGFNGRDAADFLAATLYNKISRNLTHLVEQCHHHEGQQGPDHGSARSVDGIHGQERDGYHLHHGQYHEERTQRTDEPSRSYYHHGHHQYLKFLHAEYPISQKGVLRALKKALMESEAAFMEIVQQEMEEKPYLAMVGSCVLVVLLYGGYLYTMSLGDSRAVLATKEEQEGEAPVVADAEHERQGGEGEAAGEDSLRCVQLTEDHVAAARSERERLLAEHPDDPTPIVNDRVKGVISVTRAFGVGYLKKGDWNNKLMWMRVADLRSPPYISAKPHLATHKLSNGDEFVVMASDGLFDFFTNEEVIYLLHEFFCLNPPTADPARFLLDQLLMRVAKSSGVTVEHLRSLEIGRRRFYHDDVTIIVITLGSRHYTSSASKTP</sequence>
<dbReference type="OrthoDB" id="420076at2759"/>
<proteinExistence type="inferred from homology"/>
<evidence type="ECO:0000313" key="11">
    <source>
        <dbReference type="EMBL" id="KAH7430069.1"/>
    </source>
</evidence>
<dbReference type="EMBL" id="CM035414">
    <property type="protein sequence ID" value="KAH7430069.1"/>
    <property type="molecule type" value="Genomic_DNA"/>
</dbReference>
<feature type="region of interest" description="Disordered" evidence="9">
    <location>
        <begin position="212"/>
        <end position="233"/>
    </location>
</feature>
<evidence type="ECO:0000256" key="6">
    <source>
        <dbReference type="ARBA" id="ARBA00022842"/>
    </source>
</evidence>
<accession>A0A8T2UC70</accession>
<organism evidence="11 12">
    <name type="scientific">Ceratopteris richardii</name>
    <name type="common">Triangle waterfern</name>
    <dbReference type="NCBI Taxonomy" id="49495"/>
    <lineage>
        <taxon>Eukaryota</taxon>
        <taxon>Viridiplantae</taxon>
        <taxon>Streptophyta</taxon>
        <taxon>Embryophyta</taxon>
        <taxon>Tracheophyta</taxon>
        <taxon>Polypodiopsida</taxon>
        <taxon>Polypodiidae</taxon>
        <taxon>Polypodiales</taxon>
        <taxon>Pteridineae</taxon>
        <taxon>Pteridaceae</taxon>
        <taxon>Parkerioideae</taxon>
        <taxon>Ceratopteris</taxon>
    </lineage>
</organism>
<name>A0A8T2UC70_CERRI</name>
<dbReference type="Gene3D" id="3.60.40.10">
    <property type="entry name" value="PPM-type phosphatase domain"/>
    <property type="match status" value="1"/>
</dbReference>
<keyword evidence="4" id="KW-0479">Metal-binding</keyword>
<dbReference type="OMA" id="NCKENNQ"/>
<dbReference type="InterPro" id="IPR015655">
    <property type="entry name" value="PP2C"/>
</dbReference>
<dbReference type="CDD" id="cd00143">
    <property type="entry name" value="PP2Cc"/>
    <property type="match status" value="1"/>
</dbReference>
<keyword evidence="12" id="KW-1185">Reference proteome</keyword>
<evidence type="ECO:0000256" key="3">
    <source>
        <dbReference type="ARBA" id="ARBA00013081"/>
    </source>
</evidence>
<evidence type="ECO:0000259" key="10">
    <source>
        <dbReference type="PROSITE" id="PS51746"/>
    </source>
</evidence>
<evidence type="ECO:0000256" key="9">
    <source>
        <dbReference type="SAM" id="MobiDB-lite"/>
    </source>
</evidence>
<dbReference type="InterPro" id="IPR036457">
    <property type="entry name" value="PPM-type-like_dom_sf"/>
</dbReference>
<keyword evidence="7" id="KW-0904">Protein phosphatase</keyword>
<comment type="cofactor">
    <cofactor evidence="1">
        <name>Mn(2+)</name>
        <dbReference type="ChEBI" id="CHEBI:29035"/>
    </cofactor>
</comment>
<dbReference type="Pfam" id="PF00481">
    <property type="entry name" value="PP2C"/>
    <property type="match status" value="1"/>
</dbReference>
<dbReference type="EC" id="3.1.3.16" evidence="3"/>